<dbReference type="InterPro" id="IPR014140">
    <property type="entry name" value="DNA_helicase_suAddB"/>
</dbReference>
<keyword evidence="5 14" id="KW-0227">DNA damage</keyword>
<dbReference type="Proteomes" id="UP000271374">
    <property type="component" value="Unassembled WGS sequence"/>
</dbReference>
<dbReference type="Pfam" id="PF21445">
    <property type="entry name" value="ADDB_N"/>
    <property type="match status" value="1"/>
</dbReference>
<evidence type="ECO:0000256" key="9">
    <source>
        <dbReference type="ARBA" id="ARBA00022840"/>
    </source>
</evidence>
<dbReference type="GO" id="GO:0051539">
    <property type="term" value="F:4 iron, 4 sulfur cluster binding"/>
    <property type="evidence" value="ECO:0007669"/>
    <property type="project" value="UniProtKB-KW"/>
</dbReference>
<keyword evidence="10 14" id="KW-0408">Iron</keyword>
<dbReference type="NCBIfam" id="TIGR02773">
    <property type="entry name" value="addB_Gpos"/>
    <property type="match status" value="1"/>
</dbReference>
<evidence type="ECO:0000256" key="3">
    <source>
        <dbReference type="ARBA" id="ARBA00022723"/>
    </source>
</evidence>
<proteinExistence type="inferred from homology"/>
<evidence type="ECO:0000256" key="12">
    <source>
        <dbReference type="ARBA" id="ARBA00023125"/>
    </source>
</evidence>
<dbReference type="PANTHER" id="PTHR30591">
    <property type="entry name" value="RECBCD ENZYME SUBUNIT RECC"/>
    <property type="match status" value="1"/>
</dbReference>
<comment type="subunit">
    <text evidence="14">Heterodimer of AddA and AddB.</text>
</comment>
<reference evidence="16 17" key="1">
    <citation type="submission" date="2018-12" db="EMBL/GenBank/DDBJ databases">
        <title>Bacillus yapensis draft genome sequence.</title>
        <authorList>
            <person name="Yu L."/>
            <person name="Xu X."/>
            <person name="Tang X."/>
        </authorList>
    </citation>
    <scope>NUCLEOTIDE SEQUENCE [LARGE SCALE GENOMIC DNA]</scope>
    <source>
        <strain evidence="16 17">XXST-01</strain>
    </source>
</reference>
<protein>
    <recommendedName>
        <fullName evidence="14">ATP-dependent helicase/deoxyribonuclease subunit B</fullName>
        <ecNumber evidence="14">3.1.-.-</ecNumber>
    </recommendedName>
    <alternativeName>
        <fullName evidence="14">ATP-dependent helicase/nuclease subunit AddB</fullName>
    </alternativeName>
</protein>
<dbReference type="OrthoDB" id="9758506at2"/>
<accession>A0A431W7P8</accession>
<dbReference type="GO" id="GO:0004386">
    <property type="term" value="F:helicase activity"/>
    <property type="evidence" value="ECO:0007669"/>
    <property type="project" value="UniProtKB-KW"/>
</dbReference>
<dbReference type="FunFam" id="3.90.320.10:FF:000006">
    <property type="entry name" value="ATP-dependent helicase/deoxyribonuclease subunit B"/>
    <property type="match status" value="1"/>
</dbReference>
<dbReference type="InterPro" id="IPR014017">
    <property type="entry name" value="DNA_helicase_UvrD-like_C"/>
</dbReference>
<evidence type="ECO:0000313" key="16">
    <source>
        <dbReference type="EMBL" id="RTR31483.1"/>
    </source>
</evidence>
<keyword evidence="9 14" id="KW-0067">ATP-binding</keyword>
<keyword evidence="11 14" id="KW-0411">Iron-sulfur</keyword>
<dbReference type="PROSITE" id="PS51217">
    <property type="entry name" value="UVRD_HELICASE_CTER"/>
    <property type="match status" value="1"/>
</dbReference>
<dbReference type="InterPro" id="IPR027417">
    <property type="entry name" value="P-loop_NTPase"/>
</dbReference>
<name>A0A431W7P8_9BACI</name>
<comment type="cofactor">
    <cofactor evidence="14">
        <name>Mg(2+)</name>
        <dbReference type="ChEBI" id="CHEBI:18420"/>
    </cofactor>
</comment>
<keyword evidence="7 14" id="KW-0347">Helicase</keyword>
<dbReference type="GO" id="GO:0000724">
    <property type="term" value="P:double-strand break repair via homologous recombination"/>
    <property type="evidence" value="ECO:0007669"/>
    <property type="project" value="UniProtKB-UniRule"/>
</dbReference>
<dbReference type="AlphaFoldDB" id="A0A431W7P8"/>
<dbReference type="InterPro" id="IPR049035">
    <property type="entry name" value="ADDB_N"/>
</dbReference>
<comment type="function">
    <text evidence="14">The heterodimer acts as both an ATP-dependent DNA helicase and an ATP-dependent, dual-direction single-stranded exonuclease. Recognizes the chi site generating a DNA molecule suitable for the initiation of homologous recombination. The AddB subunit has 5' -&gt; 3' nuclease activity but not helicase activity.</text>
</comment>
<dbReference type="PANTHER" id="PTHR30591:SF1">
    <property type="entry name" value="RECBCD ENZYME SUBUNIT RECC"/>
    <property type="match status" value="1"/>
</dbReference>
<evidence type="ECO:0000313" key="17">
    <source>
        <dbReference type="Proteomes" id="UP000271374"/>
    </source>
</evidence>
<dbReference type="Gene3D" id="3.40.50.300">
    <property type="entry name" value="P-loop containing nucleotide triphosphate hydrolases"/>
    <property type="match status" value="3"/>
</dbReference>
<evidence type="ECO:0000256" key="8">
    <source>
        <dbReference type="ARBA" id="ARBA00022839"/>
    </source>
</evidence>
<evidence type="ECO:0000256" key="14">
    <source>
        <dbReference type="HAMAP-Rule" id="MF_01452"/>
    </source>
</evidence>
<dbReference type="Gene3D" id="6.10.140.1030">
    <property type="match status" value="1"/>
</dbReference>
<dbReference type="RefSeq" id="WP_126408800.1">
    <property type="nucleotide sequence ID" value="NZ_RXNT01000008.1"/>
</dbReference>
<feature type="binding site" evidence="14">
    <location>
        <position position="1124"/>
    </location>
    <ligand>
        <name>[4Fe-4S] cluster</name>
        <dbReference type="ChEBI" id="CHEBI:49883"/>
    </ligand>
</feature>
<organism evidence="16 17">
    <name type="scientific">Bacillus yapensis</name>
    <dbReference type="NCBI Taxonomy" id="2492960"/>
    <lineage>
        <taxon>Bacteria</taxon>
        <taxon>Bacillati</taxon>
        <taxon>Bacillota</taxon>
        <taxon>Bacilli</taxon>
        <taxon>Bacillales</taxon>
        <taxon>Bacillaceae</taxon>
        <taxon>Bacillus</taxon>
    </lineage>
</organism>
<sequence>MSIRLLIGRSGTGKTTFSLNEIQEKMKRDPDGDPIIYLVPDQMTFLSEYKLITTPDIAGMIRTQVFSFSRLAWRILQETGGISRYHINNVGVSMLIRKIIMDKKEELRLFERAADKNGFIQQMETILTEFKRYLVRPEELAEKQRDTNEKVLQDKLHDLEIIYQAFEDALFGKYTDSEDYLRLLGEQIANSSYLKNATIYVDGFYSFTPQEYLIIAQLMKHAKQVTIALTLDQPFTHEAPDELHLFRMSGETCQTLYEMARVEGLEIEEVLFEEQLRLANDSLQHMESFFDQRPSIPYEKEPLIHLAEAVNRRAEIEGIARSIRKLVRDEDYRYRDIAVLLRNGQEYQDLIENIFADYEVPVFIDQKRVMLNHPLVELIRSSLEVINGFWRYEPVFRAAKTELFFPLNQNPRVLRAKMDKLENYVLEHGVQGGKWTKKERWKYRRFRGLEFETGVQTDAEKELENELNELRDMISAPILTLAKRFKKAETGKQLCEALYLFLEELEIPAKLEKWKTEEEEKGNLVAAREHDQAWNGIIDLLDQFVEMLSDEPISLKKFASIIDAGLESLRFALVPPAVDQVLVADLELSRLSDIKVAFVIGLNDGVLPAKFTEDGLLADEDRERLATRGLKIAPSSRKRLLDEEFLAYKAFTTASDRVFISYPMANDEGKALMPSPYISRMMEMFPNIHHHRYLAEISELHEDEQVDYISHEETSLSYLTAQLQLLKRNYPVYEMWWDVYNYYLSHPRLSEKAKNVLSSLNYTNESKQITEETSRELYSDVIQGSVSRMELFSSCAFSHFAQHGLKLRERQIFRLEAPDIGELFHGALKYIVETVTVSERTWDRITRDEIERLAKEAVELLAPKLQHEILLSSNRHHYIKRKLEQIIKRASFVLQEHAKASGFAPVGLELGFGPKQKLPPMKFSLNNGTKMELIGRIDRVDKAEDDKGVYLRIIDYKSSAKELNVNEVYYGLALQMLTYLDIILTNSKMLIGKEANPAGMLYFHVHNPIVNASKMLSLDELEDALFKKFKMNGLLLGDENVIRMMDQTLDSGESSIISAGIKKDGMLTKRSKVASLDEFDDLRKYVRNFYVKTGNAIAGGNVEIAPYKMKDRKPCTFCSFKSVCQFDESMEGNDYRNLPIHSKEEVLQMIRKEEEAHGDSN</sequence>
<evidence type="ECO:0000256" key="6">
    <source>
        <dbReference type="ARBA" id="ARBA00022801"/>
    </source>
</evidence>
<keyword evidence="17" id="KW-1185">Reference proteome</keyword>
<comment type="cofactor">
    <cofactor evidence="14">
        <name>[4Fe-4S] cluster</name>
        <dbReference type="ChEBI" id="CHEBI:49883"/>
    </cofactor>
    <text evidence="14">Binds 1 [4Fe-4S] cluster.</text>
</comment>
<keyword evidence="1 14" id="KW-0004">4Fe-4S</keyword>
<feature type="binding site" evidence="14">
    <location>
        <position position="795"/>
    </location>
    <ligand>
        <name>[4Fe-4S] cluster</name>
        <dbReference type="ChEBI" id="CHEBI:49883"/>
    </ligand>
</feature>
<feature type="domain" description="UvrD-like helicase C-terminal" evidence="15">
    <location>
        <begin position="273"/>
        <end position="579"/>
    </location>
</feature>
<evidence type="ECO:0000256" key="4">
    <source>
        <dbReference type="ARBA" id="ARBA00022741"/>
    </source>
</evidence>
<dbReference type="Gene3D" id="3.90.320.10">
    <property type="match status" value="1"/>
</dbReference>
<keyword evidence="13 14" id="KW-0234">DNA repair</keyword>
<keyword evidence="12 14" id="KW-0238">DNA-binding</keyword>
<comment type="miscellaneous">
    <text evidence="14">Despite having conserved helicase domains, this subunit does not have helicase activity.</text>
</comment>
<dbReference type="SUPFAM" id="SSF52540">
    <property type="entry name" value="P-loop containing nucleoside triphosphate hydrolases"/>
    <property type="match status" value="1"/>
</dbReference>
<dbReference type="InterPro" id="IPR011604">
    <property type="entry name" value="PDDEXK-like_dom_sf"/>
</dbReference>
<dbReference type="Pfam" id="PF12705">
    <property type="entry name" value="PDDEXK_1"/>
    <property type="match status" value="1"/>
</dbReference>
<keyword evidence="2 14" id="KW-0540">Nuclease</keyword>
<evidence type="ECO:0000256" key="2">
    <source>
        <dbReference type="ARBA" id="ARBA00022722"/>
    </source>
</evidence>
<dbReference type="EMBL" id="RXNT01000008">
    <property type="protein sequence ID" value="RTR31483.1"/>
    <property type="molecule type" value="Genomic_DNA"/>
</dbReference>
<keyword evidence="6 14" id="KW-0378">Hydrolase</keyword>
<evidence type="ECO:0000256" key="7">
    <source>
        <dbReference type="ARBA" id="ARBA00022806"/>
    </source>
</evidence>
<comment type="similarity">
    <text evidence="14">Belongs to the helicase family. AddB/RexB type 1 subfamily.</text>
</comment>
<dbReference type="GO" id="GO:0008409">
    <property type="term" value="F:5'-3' exonuclease activity"/>
    <property type="evidence" value="ECO:0007669"/>
    <property type="project" value="UniProtKB-UniRule"/>
</dbReference>
<dbReference type="GO" id="GO:0046872">
    <property type="term" value="F:metal ion binding"/>
    <property type="evidence" value="ECO:0007669"/>
    <property type="project" value="UniProtKB-KW"/>
</dbReference>
<feature type="binding site" evidence="14">
    <location>
        <position position="1118"/>
    </location>
    <ligand>
        <name>[4Fe-4S] cluster</name>
        <dbReference type="ChEBI" id="CHEBI:49883"/>
    </ligand>
</feature>
<gene>
    <name evidence="14 16" type="primary">addB</name>
    <name evidence="16" type="ORF">EKG37_11440</name>
</gene>
<evidence type="ECO:0000256" key="11">
    <source>
        <dbReference type="ARBA" id="ARBA00023014"/>
    </source>
</evidence>
<dbReference type="GO" id="GO:0005524">
    <property type="term" value="F:ATP binding"/>
    <property type="evidence" value="ECO:0007669"/>
    <property type="project" value="UniProtKB-UniRule"/>
</dbReference>
<dbReference type="EC" id="3.1.-.-" evidence="14"/>
<evidence type="ECO:0000256" key="10">
    <source>
        <dbReference type="ARBA" id="ARBA00023004"/>
    </source>
</evidence>
<feature type="binding site" evidence="14">
    <location>
        <position position="1115"/>
    </location>
    <ligand>
        <name>[4Fe-4S] cluster</name>
        <dbReference type="ChEBI" id="CHEBI:49883"/>
    </ligand>
</feature>
<dbReference type="GO" id="GO:0003690">
    <property type="term" value="F:double-stranded DNA binding"/>
    <property type="evidence" value="ECO:0007669"/>
    <property type="project" value="UniProtKB-UniRule"/>
</dbReference>
<dbReference type="InterPro" id="IPR038726">
    <property type="entry name" value="PDDEXK_AddAB-type"/>
</dbReference>
<evidence type="ECO:0000256" key="1">
    <source>
        <dbReference type="ARBA" id="ARBA00022485"/>
    </source>
</evidence>
<evidence type="ECO:0000259" key="15">
    <source>
        <dbReference type="PROSITE" id="PS51217"/>
    </source>
</evidence>
<dbReference type="HAMAP" id="MF_01452">
    <property type="entry name" value="AddB_type1"/>
    <property type="match status" value="1"/>
</dbReference>
<keyword evidence="4 14" id="KW-0547">Nucleotide-binding</keyword>
<keyword evidence="8 14" id="KW-0269">Exonuclease</keyword>
<keyword evidence="3 14" id="KW-0479">Metal-binding</keyword>
<evidence type="ECO:0000256" key="13">
    <source>
        <dbReference type="ARBA" id="ARBA00023204"/>
    </source>
</evidence>
<comment type="caution">
    <text evidence="16">The sequence shown here is derived from an EMBL/GenBank/DDBJ whole genome shotgun (WGS) entry which is preliminary data.</text>
</comment>
<evidence type="ECO:0000256" key="5">
    <source>
        <dbReference type="ARBA" id="ARBA00022763"/>
    </source>
</evidence>